<keyword evidence="3 11" id="KW-0808">Transferase</keyword>
<dbReference type="GO" id="GO:0008650">
    <property type="term" value="F:rRNA (uridine-2'-O-)-methyltransferase activity"/>
    <property type="evidence" value="ECO:0007669"/>
    <property type="project" value="UniProtKB-UniRule"/>
</dbReference>
<dbReference type="PIRSF" id="PIRSF005461">
    <property type="entry name" value="23S_rRNA_mtase"/>
    <property type="match status" value="1"/>
</dbReference>
<dbReference type="HAMAP" id="MF_01547">
    <property type="entry name" value="RNA_methyltr_E"/>
    <property type="match status" value="1"/>
</dbReference>
<evidence type="ECO:0000256" key="9">
    <source>
        <dbReference type="ARBA" id="ARBA00042745"/>
    </source>
</evidence>
<evidence type="ECO:0000259" key="13">
    <source>
        <dbReference type="Pfam" id="PF01728"/>
    </source>
</evidence>
<accession>A0A6S6SHY1</accession>
<dbReference type="NCBIfam" id="NF008390">
    <property type="entry name" value="PRK11188.1"/>
    <property type="match status" value="1"/>
</dbReference>
<dbReference type="InterPro" id="IPR002877">
    <property type="entry name" value="RNA_MeTrfase_FtsJ_dom"/>
</dbReference>
<comment type="subcellular location">
    <subcellularLocation>
        <location evidence="11">Cytoplasm</location>
    </subcellularLocation>
</comment>
<gene>
    <name evidence="11" type="primary">rlmE</name>
    <name evidence="11" type="synonym">ftsJ</name>
    <name evidence="11" type="synonym">rrmJ</name>
    <name evidence="14" type="ORF">HELGO_WM30698</name>
</gene>
<evidence type="ECO:0000256" key="8">
    <source>
        <dbReference type="ARBA" id="ARBA00041995"/>
    </source>
</evidence>
<keyword evidence="14" id="KW-0346">Stress response</keyword>
<dbReference type="AlphaFoldDB" id="A0A6S6SHY1"/>
<feature type="binding site" evidence="11">
    <location>
        <position position="97"/>
    </location>
    <ligand>
        <name>S-adenosyl-L-methionine</name>
        <dbReference type="ChEBI" id="CHEBI:59789"/>
    </ligand>
</feature>
<dbReference type="Gene3D" id="3.40.50.150">
    <property type="entry name" value="Vaccinia Virus protein VP39"/>
    <property type="match status" value="1"/>
</dbReference>
<dbReference type="EC" id="2.1.1.166" evidence="6 11"/>
<protein>
    <recommendedName>
        <fullName evidence="7 11">Ribosomal RNA large subunit methyltransferase E</fullName>
        <ecNumber evidence="6 11">2.1.1.166</ecNumber>
    </recommendedName>
    <alternativeName>
        <fullName evidence="9 11">23S rRNA Um2552 methyltransferase</fullName>
    </alternativeName>
    <alternativeName>
        <fullName evidence="8 11">rRNA (uridine-2'-O-)-methyltransferase</fullName>
    </alternativeName>
</protein>
<evidence type="ECO:0000256" key="6">
    <source>
        <dbReference type="ARBA" id="ARBA00038861"/>
    </source>
</evidence>
<feature type="binding site" evidence="11">
    <location>
        <position position="62"/>
    </location>
    <ligand>
        <name>S-adenosyl-L-methionine</name>
        <dbReference type="ChEBI" id="CHEBI:59789"/>
    </ligand>
</feature>
<dbReference type="EMBL" id="CACVAV010000073">
    <property type="protein sequence ID" value="CAA6804519.1"/>
    <property type="molecule type" value="Genomic_DNA"/>
</dbReference>
<reference evidence="14" key="1">
    <citation type="submission" date="2020-01" db="EMBL/GenBank/DDBJ databases">
        <authorList>
            <person name="Meier V. D."/>
            <person name="Meier V D."/>
        </authorList>
    </citation>
    <scope>NUCLEOTIDE SEQUENCE</scope>
    <source>
        <strain evidence="14">HLG_WM_MAG_08</strain>
    </source>
</reference>
<feature type="active site" description="Proton acceptor" evidence="11 12">
    <location>
        <position position="162"/>
    </location>
</feature>
<feature type="binding site" evidence="11">
    <location>
        <position position="122"/>
    </location>
    <ligand>
        <name>S-adenosyl-L-methionine</name>
        <dbReference type="ChEBI" id="CHEBI:59789"/>
    </ligand>
</feature>
<dbReference type="InterPro" id="IPR015507">
    <property type="entry name" value="rRNA-MeTfrase_E"/>
</dbReference>
<evidence type="ECO:0000256" key="10">
    <source>
        <dbReference type="ARBA" id="ARBA00048970"/>
    </source>
</evidence>
<comment type="catalytic activity">
    <reaction evidence="10 11">
        <text>uridine(2552) in 23S rRNA + S-adenosyl-L-methionine = 2'-O-methyluridine(2552) in 23S rRNA + S-adenosyl-L-homocysteine + H(+)</text>
        <dbReference type="Rhea" id="RHEA:42720"/>
        <dbReference type="Rhea" id="RHEA-COMP:10202"/>
        <dbReference type="Rhea" id="RHEA-COMP:10203"/>
        <dbReference type="ChEBI" id="CHEBI:15378"/>
        <dbReference type="ChEBI" id="CHEBI:57856"/>
        <dbReference type="ChEBI" id="CHEBI:59789"/>
        <dbReference type="ChEBI" id="CHEBI:65315"/>
        <dbReference type="ChEBI" id="CHEBI:74478"/>
        <dbReference type="EC" id="2.1.1.166"/>
    </reaction>
</comment>
<evidence type="ECO:0000256" key="2">
    <source>
        <dbReference type="ARBA" id="ARBA00022603"/>
    </source>
</evidence>
<dbReference type="InterPro" id="IPR029063">
    <property type="entry name" value="SAM-dependent_MTases_sf"/>
</dbReference>
<evidence type="ECO:0000256" key="1">
    <source>
        <dbReference type="ARBA" id="ARBA00022552"/>
    </source>
</evidence>
<name>A0A6S6SHY1_9GAMM</name>
<evidence type="ECO:0000256" key="11">
    <source>
        <dbReference type="HAMAP-Rule" id="MF_01547"/>
    </source>
</evidence>
<sequence length="207" mass="23526">MARSKSSQRWLREHFDDEYVKKSQKDGYRSRAIYKLKEIQDKDRIIQPGHTVVDLGAAPGGWSQYATELVGEKKGRVIASDILPIDPLPFVEFLVGDFREESVLKELLDLLGEDKADLVISDMAPNISGMEGVDQPRSIYLCELALDMARQVLKPNGTFVVKLFQGQGSDDFLNDVRRHFKRVKIRKPSASRPRSREVYVLAQGFMV</sequence>
<keyword evidence="11" id="KW-0963">Cytoplasm</keyword>
<dbReference type="InterPro" id="IPR050082">
    <property type="entry name" value="RNA_methyltr_RlmE"/>
</dbReference>
<evidence type="ECO:0000256" key="5">
    <source>
        <dbReference type="ARBA" id="ARBA00037569"/>
    </source>
</evidence>
<dbReference type="FunFam" id="3.40.50.150:FF:000005">
    <property type="entry name" value="Ribosomal RNA large subunit methyltransferase E"/>
    <property type="match status" value="1"/>
</dbReference>
<proteinExistence type="inferred from homology"/>
<feature type="binding site" evidence="11">
    <location>
        <position position="81"/>
    </location>
    <ligand>
        <name>S-adenosyl-L-methionine</name>
        <dbReference type="ChEBI" id="CHEBI:59789"/>
    </ligand>
</feature>
<dbReference type="GO" id="GO:0005737">
    <property type="term" value="C:cytoplasm"/>
    <property type="evidence" value="ECO:0007669"/>
    <property type="project" value="UniProtKB-SubCell"/>
</dbReference>
<feature type="domain" description="Ribosomal RNA methyltransferase FtsJ" evidence="13">
    <location>
        <begin position="28"/>
        <end position="205"/>
    </location>
</feature>
<keyword evidence="2 11" id="KW-0489">Methyltransferase</keyword>
<dbReference type="PANTHER" id="PTHR10920">
    <property type="entry name" value="RIBOSOMAL RNA METHYLTRANSFERASE"/>
    <property type="match status" value="1"/>
</dbReference>
<evidence type="ECO:0000256" key="7">
    <source>
        <dbReference type="ARBA" id="ARBA00041129"/>
    </source>
</evidence>
<organism evidence="14">
    <name type="scientific">uncultured Thiotrichaceae bacterium</name>
    <dbReference type="NCBI Taxonomy" id="298394"/>
    <lineage>
        <taxon>Bacteria</taxon>
        <taxon>Pseudomonadati</taxon>
        <taxon>Pseudomonadota</taxon>
        <taxon>Gammaproteobacteria</taxon>
        <taxon>Thiotrichales</taxon>
        <taxon>Thiotrichaceae</taxon>
        <taxon>environmental samples</taxon>
    </lineage>
</organism>
<comment type="function">
    <text evidence="5 11">Specifically methylates the uridine in position 2552 of 23S rRNA at the 2'-O position of the ribose in the fully assembled 50S ribosomal subunit.</text>
</comment>
<dbReference type="Pfam" id="PF01728">
    <property type="entry name" value="FtsJ"/>
    <property type="match status" value="1"/>
</dbReference>
<keyword evidence="1 11" id="KW-0698">rRNA processing</keyword>
<comment type="similarity">
    <text evidence="11">Belongs to the class I-like SAM-binding methyltransferase superfamily. RNA methyltransferase RlmE family.</text>
</comment>
<evidence type="ECO:0000256" key="4">
    <source>
        <dbReference type="ARBA" id="ARBA00022691"/>
    </source>
</evidence>
<feature type="binding site" evidence="11">
    <location>
        <position position="60"/>
    </location>
    <ligand>
        <name>S-adenosyl-L-methionine</name>
        <dbReference type="ChEBI" id="CHEBI:59789"/>
    </ligand>
</feature>
<dbReference type="PANTHER" id="PTHR10920:SF18">
    <property type="entry name" value="RRNA METHYLTRANSFERASE 2, MITOCHONDRIAL"/>
    <property type="match status" value="1"/>
</dbReference>
<evidence type="ECO:0000256" key="12">
    <source>
        <dbReference type="PIRSR" id="PIRSR005461-1"/>
    </source>
</evidence>
<keyword evidence="4 11" id="KW-0949">S-adenosyl-L-methionine</keyword>
<evidence type="ECO:0000256" key="3">
    <source>
        <dbReference type="ARBA" id="ARBA00022679"/>
    </source>
</evidence>
<evidence type="ECO:0000313" key="14">
    <source>
        <dbReference type="EMBL" id="CAA6804519.1"/>
    </source>
</evidence>
<dbReference type="SUPFAM" id="SSF53335">
    <property type="entry name" value="S-adenosyl-L-methionine-dependent methyltransferases"/>
    <property type="match status" value="1"/>
</dbReference>